<proteinExistence type="predicted"/>
<reference evidence="3 4" key="1">
    <citation type="submission" date="2020-03" db="EMBL/GenBank/DDBJ databases">
        <title>Draft genome of Streptomyces sp. ventii, isolated from the Axial Seamount in the Pacific Ocean, and resequencing of the two type strains Streptomyces lonarensis strain NCL 716 and Streptomyces bohaiensis strain 11A07.</title>
        <authorList>
            <person name="Loughran R.M."/>
            <person name="Pfannmuller K.M."/>
            <person name="Wasson B.J."/>
            <person name="Deadmond M.C."/>
            <person name="Paddock B.E."/>
            <person name="Koyack M.J."/>
            <person name="Gallegos D.A."/>
            <person name="Mitchell E.A."/>
            <person name="Ushijima B."/>
            <person name="Saw J.H."/>
            <person name="Mcphail K.L."/>
            <person name="Videau P."/>
        </authorList>
    </citation>
    <scope>NUCLEOTIDE SEQUENCE [LARGE SCALE GENOMIC DNA]</scope>
    <source>
        <strain evidence="3 4">NCL716</strain>
    </source>
</reference>
<dbReference type="InterPro" id="IPR015915">
    <property type="entry name" value="Kelch-typ_b-propeller"/>
</dbReference>
<dbReference type="Proteomes" id="UP000578686">
    <property type="component" value="Unassembled WGS sequence"/>
</dbReference>
<feature type="transmembrane region" description="Helical" evidence="2">
    <location>
        <begin position="43"/>
        <end position="63"/>
    </location>
</feature>
<evidence type="ECO:0000313" key="4">
    <source>
        <dbReference type="Proteomes" id="UP000578686"/>
    </source>
</evidence>
<dbReference type="EMBL" id="JAAVJD010000089">
    <property type="protein sequence ID" value="NJQ06511.1"/>
    <property type="molecule type" value="Genomic_DNA"/>
</dbReference>
<dbReference type="SUPFAM" id="SSF50965">
    <property type="entry name" value="Galactose oxidase, central domain"/>
    <property type="match status" value="1"/>
</dbReference>
<gene>
    <name evidence="3" type="ORF">HCN56_13190</name>
</gene>
<feature type="compositionally biased region" description="Low complexity" evidence="1">
    <location>
        <begin position="250"/>
        <end position="259"/>
    </location>
</feature>
<accession>A0A7X6HZC6</accession>
<feature type="compositionally biased region" description="Acidic residues" evidence="1">
    <location>
        <begin position="274"/>
        <end position="296"/>
    </location>
</feature>
<dbReference type="SUPFAM" id="SSF117281">
    <property type="entry name" value="Kelch motif"/>
    <property type="match status" value="1"/>
</dbReference>
<protein>
    <submittedName>
        <fullName evidence="3">Uncharacterized protein</fullName>
    </submittedName>
</protein>
<keyword evidence="2" id="KW-1133">Transmembrane helix</keyword>
<feature type="compositionally biased region" description="Basic and acidic residues" evidence="1">
    <location>
        <begin position="17"/>
        <end position="35"/>
    </location>
</feature>
<dbReference type="RefSeq" id="WP_167970668.1">
    <property type="nucleotide sequence ID" value="NZ_BHZG01000047.1"/>
</dbReference>
<dbReference type="Gene3D" id="2.120.10.80">
    <property type="entry name" value="Kelch-type beta propeller"/>
    <property type="match status" value="2"/>
</dbReference>
<keyword evidence="2" id="KW-0812">Transmembrane</keyword>
<feature type="region of interest" description="Disordered" evidence="1">
    <location>
        <begin position="1"/>
        <end position="37"/>
    </location>
</feature>
<keyword evidence="2" id="KW-0472">Membrane</keyword>
<sequence>MNGSGTHGTTGAEDFDGADRHEPGASSERPGDEARRRGRRRRLTVLGAVAAAWLAAGLAVVWLDWPVTAEADRPHAGGEWEPILAAPLADRVGTGTVWAGDRLVVWGGRAPTGEPAGAEQFTDGAVWSPSGEWQAMAEPPAGLTLAPGGFARWTGQEVVFGPVVDAEPAALPAGEQGGGLLAYDPAGDSWREVDLAGERLTAGDTDDQPYAAVMTGGELILGHPSAVTVADGAPGVVAVNPEDGALRHLAPGPYAPGGEPAEDGEREDGAQEGGADDADAREDTEADGAPDADPGTDQDGGGDGNGERDADTGAEPDADAAGEPVGEVRLVSAPDRVVAVVADGTETWVLALGSGEWRQTEPPPVTGDDRYVTVVAAGGQLLFLDDGAPHAYDIAADQWRELEPPPGEADRHGVGHHFRWTGEAALAPGRAYHPADDTWTELPGPPLAEGEKLTDPYVSWSGEALVVFGGPRTVCRPDADTCEAPAATPDTLAGWVYIG</sequence>
<evidence type="ECO:0000256" key="1">
    <source>
        <dbReference type="SAM" id="MobiDB-lite"/>
    </source>
</evidence>
<evidence type="ECO:0000256" key="2">
    <source>
        <dbReference type="SAM" id="Phobius"/>
    </source>
</evidence>
<comment type="caution">
    <text evidence="3">The sequence shown here is derived from an EMBL/GenBank/DDBJ whole genome shotgun (WGS) entry which is preliminary data.</text>
</comment>
<feature type="region of interest" description="Disordered" evidence="1">
    <location>
        <begin position="247"/>
        <end position="324"/>
    </location>
</feature>
<dbReference type="InterPro" id="IPR011043">
    <property type="entry name" value="Gal_Oxase/kelch_b-propeller"/>
</dbReference>
<organism evidence="3 4">
    <name type="scientific">Streptomyces lonarensis</name>
    <dbReference type="NCBI Taxonomy" id="700599"/>
    <lineage>
        <taxon>Bacteria</taxon>
        <taxon>Bacillati</taxon>
        <taxon>Actinomycetota</taxon>
        <taxon>Actinomycetes</taxon>
        <taxon>Kitasatosporales</taxon>
        <taxon>Streptomycetaceae</taxon>
        <taxon>Streptomyces</taxon>
    </lineage>
</organism>
<keyword evidence="4" id="KW-1185">Reference proteome</keyword>
<dbReference type="AlphaFoldDB" id="A0A7X6HZC6"/>
<evidence type="ECO:0000313" key="3">
    <source>
        <dbReference type="EMBL" id="NJQ06511.1"/>
    </source>
</evidence>
<name>A0A7X6HZC6_9ACTN</name>